<dbReference type="AlphaFoldDB" id="A0A5C5Y1B1"/>
<dbReference type="PANTHER" id="PTHR17901">
    <property type="entry name" value="MAGNESIUM-DEPENDENT PHOSPHATASE 1 MDP1"/>
    <property type="match status" value="1"/>
</dbReference>
<dbReference type="Proteomes" id="UP000317238">
    <property type="component" value="Unassembled WGS sequence"/>
</dbReference>
<accession>A0A5C5Y1B1</accession>
<protein>
    <submittedName>
        <fullName evidence="1">Acid Phosphatase</fullName>
    </submittedName>
</protein>
<dbReference type="RefSeq" id="WP_146438500.1">
    <property type="nucleotide sequence ID" value="NZ_SJPL01000001.1"/>
</dbReference>
<organism evidence="1 2">
    <name type="scientific">Crateriforma conspicua</name>
    <dbReference type="NCBI Taxonomy" id="2527996"/>
    <lineage>
        <taxon>Bacteria</taxon>
        <taxon>Pseudomonadati</taxon>
        <taxon>Planctomycetota</taxon>
        <taxon>Planctomycetia</taxon>
        <taxon>Planctomycetales</taxon>
        <taxon>Planctomycetaceae</taxon>
        <taxon>Crateriforma</taxon>
    </lineage>
</organism>
<gene>
    <name evidence="1" type="ORF">Pan14r_10050</name>
</gene>
<dbReference type="NCBIfam" id="TIGR01681">
    <property type="entry name" value="HAD-SF-IIIC"/>
    <property type="match status" value="1"/>
</dbReference>
<dbReference type="Pfam" id="PF12689">
    <property type="entry name" value="Acid_PPase"/>
    <property type="match status" value="1"/>
</dbReference>
<name>A0A5C5Y1B1_9PLAN</name>
<proteinExistence type="predicted"/>
<reference evidence="1 2" key="1">
    <citation type="submission" date="2019-02" db="EMBL/GenBank/DDBJ databases">
        <title>Deep-cultivation of Planctomycetes and their phenomic and genomic characterization uncovers novel biology.</title>
        <authorList>
            <person name="Wiegand S."/>
            <person name="Jogler M."/>
            <person name="Boedeker C."/>
            <person name="Pinto D."/>
            <person name="Vollmers J."/>
            <person name="Rivas-Marin E."/>
            <person name="Kohn T."/>
            <person name="Peeters S.H."/>
            <person name="Heuer A."/>
            <person name="Rast P."/>
            <person name="Oberbeckmann S."/>
            <person name="Bunk B."/>
            <person name="Jeske O."/>
            <person name="Meyerdierks A."/>
            <person name="Storesund J.E."/>
            <person name="Kallscheuer N."/>
            <person name="Luecker S."/>
            <person name="Lage O.M."/>
            <person name="Pohl T."/>
            <person name="Merkel B.J."/>
            <person name="Hornburger P."/>
            <person name="Mueller R.-W."/>
            <person name="Bruemmer F."/>
            <person name="Labrenz M."/>
            <person name="Spormann A.M."/>
            <person name="Op Den Camp H."/>
            <person name="Overmann J."/>
            <person name="Amann R."/>
            <person name="Jetten M.S.M."/>
            <person name="Mascher T."/>
            <person name="Medema M.H."/>
            <person name="Devos D.P."/>
            <person name="Kaster A.-K."/>
            <person name="Ovreas L."/>
            <person name="Rohde M."/>
            <person name="Galperin M.Y."/>
            <person name="Jogler C."/>
        </authorList>
    </citation>
    <scope>NUCLEOTIDE SEQUENCE [LARGE SCALE GENOMIC DNA]</scope>
    <source>
        <strain evidence="1 2">Pan14r</strain>
    </source>
</reference>
<dbReference type="InterPro" id="IPR023214">
    <property type="entry name" value="HAD_sf"/>
</dbReference>
<dbReference type="SFLD" id="SFLDG01129">
    <property type="entry name" value="C1.5:_HAD__Beta-PGM__Phosphata"/>
    <property type="match status" value="1"/>
</dbReference>
<dbReference type="EMBL" id="SJPL01000001">
    <property type="protein sequence ID" value="TWT68758.1"/>
    <property type="molecule type" value="Genomic_DNA"/>
</dbReference>
<sequence>MATAYPGRLPELIVFDLDFTLWDCGGTWCDCLSPPFRSKGPRVTDRTGRHIRLYDDVNAILEVCKTEKIALALASRTEQPPWARQLVRMLEIDHYFTLAEIYPSSKLKHFQALQSASGVDFCDMLFFDDEMRNIREVSTLNVTCVHVADGMTRALFDDSLVRHAGRSADGDGAVQCNA</sequence>
<keyword evidence="2" id="KW-1185">Reference proteome</keyword>
<comment type="caution">
    <text evidence="1">The sequence shown here is derived from an EMBL/GenBank/DDBJ whole genome shotgun (WGS) entry which is preliminary data.</text>
</comment>
<dbReference type="SUPFAM" id="SSF56784">
    <property type="entry name" value="HAD-like"/>
    <property type="match status" value="1"/>
</dbReference>
<dbReference type="InterPro" id="IPR036412">
    <property type="entry name" value="HAD-like_sf"/>
</dbReference>
<dbReference type="NCBIfam" id="TIGR01685">
    <property type="entry name" value="MDP-1"/>
    <property type="match status" value="1"/>
</dbReference>
<dbReference type="InterPro" id="IPR010033">
    <property type="entry name" value="HAD_SF_ppase_IIIC"/>
</dbReference>
<dbReference type="GO" id="GO:0003993">
    <property type="term" value="F:acid phosphatase activity"/>
    <property type="evidence" value="ECO:0007669"/>
    <property type="project" value="TreeGrafter"/>
</dbReference>
<dbReference type="InterPro" id="IPR010036">
    <property type="entry name" value="MDP_1_eu_arc"/>
</dbReference>
<evidence type="ECO:0000313" key="1">
    <source>
        <dbReference type="EMBL" id="TWT68758.1"/>
    </source>
</evidence>
<evidence type="ECO:0000313" key="2">
    <source>
        <dbReference type="Proteomes" id="UP000317238"/>
    </source>
</evidence>
<dbReference type="SFLD" id="SFLDG01131">
    <property type="entry name" value="C1.5.2:_MDP_Like"/>
    <property type="match status" value="1"/>
</dbReference>
<dbReference type="OrthoDB" id="271592at2"/>
<dbReference type="SFLD" id="SFLDS00003">
    <property type="entry name" value="Haloacid_Dehalogenase"/>
    <property type="match status" value="1"/>
</dbReference>
<dbReference type="Gene3D" id="3.40.50.1000">
    <property type="entry name" value="HAD superfamily/HAD-like"/>
    <property type="match status" value="1"/>
</dbReference>
<dbReference type="PANTHER" id="PTHR17901:SF14">
    <property type="entry name" value="MAGNESIUM-DEPENDENT PHOSPHATASE 1"/>
    <property type="match status" value="1"/>
</dbReference>